<comment type="caution">
    <text evidence="6">Lacks conserved residue(s) required for the propagation of feature annotation.</text>
</comment>
<keyword evidence="4 6" id="KW-1015">Disulfide bond</keyword>
<dbReference type="Proteomes" id="UP000694541">
    <property type="component" value="Unplaced"/>
</dbReference>
<dbReference type="InterPro" id="IPR036857">
    <property type="entry name" value="Thyroglobulin_1_sf"/>
</dbReference>
<dbReference type="InterPro" id="IPR000716">
    <property type="entry name" value="Thyroglobulin_1"/>
</dbReference>
<accession>A0A8B9MU74</accession>
<comment type="subcellular location">
    <subcellularLocation>
        <location evidence="1">Secreted</location>
    </subcellularLocation>
</comment>
<reference evidence="8" key="1">
    <citation type="submission" date="2025-08" db="UniProtKB">
        <authorList>
            <consortium name="Ensembl"/>
        </authorList>
    </citation>
    <scope>IDENTIFICATION</scope>
</reference>
<dbReference type="PANTHER" id="PTHR12352:SF25">
    <property type="entry name" value="SPARC_OSTEONECTIN, CWCV AND KAZAL LIKE DOMAINS PROTEOGLYCAN 1"/>
    <property type="match status" value="1"/>
</dbReference>
<dbReference type="Ensembl" id="ENSANIT00000012660.1">
    <property type="protein sequence ID" value="ENSANIP00000012236.1"/>
    <property type="gene ID" value="ENSANIG00000008284.1"/>
</dbReference>
<dbReference type="CDD" id="cd00191">
    <property type="entry name" value="TY"/>
    <property type="match status" value="1"/>
</dbReference>
<dbReference type="GO" id="GO:0005615">
    <property type="term" value="C:extracellular space"/>
    <property type="evidence" value="ECO:0007669"/>
    <property type="project" value="TreeGrafter"/>
</dbReference>
<evidence type="ECO:0000256" key="3">
    <source>
        <dbReference type="ARBA" id="ARBA00022737"/>
    </source>
</evidence>
<feature type="disulfide bond" evidence="6">
    <location>
        <begin position="42"/>
        <end position="49"/>
    </location>
</feature>
<keyword evidence="5" id="KW-0325">Glycoprotein</keyword>
<dbReference type="InterPro" id="IPR051950">
    <property type="entry name" value="Dev_reg/Prot_inhib"/>
</dbReference>
<dbReference type="Gene3D" id="4.10.800.10">
    <property type="entry name" value="Thyroglobulin type-1"/>
    <property type="match status" value="1"/>
</dbReference>
<dbReference type="PROSITE" id="PS51162">
    <property type="entry name" value="THYROGLOBULIN_1_2"/>
    <property type="match status" value="1"/>
</dbReference>
<keyword evidence="2" id="KW-0964">Secreted</keyword>
<evidence type="ECO:0000256" key="5">
    <source>
        <dbReference type="ARBA" id="ARBA00023180"/>
    </source>
</evidence>
<dbReference type="SUPFAM" id="SSF57610">
    <property type="entry name" value="Thyroglobulin type-1 domain"/>
    <property type="match status" value="1"/>
</dbReference>
<evidence type="ECO:0000313" key="9">
    <source>
        <dbReference type="Proteomes" id="UP000694541"/>
    </source>
</evidence>
<evidence type="ECO:0000256" key="1">
    <source>
        <dbReference type="ARBA" id="ARBA00004613"/>
    </source>
</evidence>
<reference evidence="8" key="2">
    <citation type="submission" date="2025-09" db="UniProtKB">
        <authorList>
            <consortium name="Ensembl"/>
        </authorList>
    </citation>
    <scope>IDENTIFICATION</scope>
</reference>
<organism evidence="8 9">
    <name type="scientific">Accipiter nisus</name>
    <name type="common">Eurasian sparrowhawk</name>
    <dbReference type="NCBI Taxonomy" id="211598"/>
    <lineage>
        <taxon>Eukaryota</taxon>
        <taxon>Metazoa</taxon>
        <taxon>Chordata</taxon>
        <taxon>Craniata</taxon>
        <taxon>Vertebrata</taxon>
        <taxon>Euteleostomi</taxon>
        <taxon>Archelosauria</taxon>
        <taxon>Archosauria</taxon>
        <taxon>Dinosauria</taxon>
        <taxon>Saurischia</taxon>
        <taxon>Theropoda</taxon>
        <taxon>Coelurosauria</taxon>
        <taxon>Aves</taxon>
        <taxon>Neognathae</taxon>
        <taxon>Neoaves</taxon>
        <taxon>Telluraves</taxon>
        <taxon>Accipitrimorphae</taxon>
        <taxon>Accipitriformes</taxon>
        <taxon>Accipitridae</taxon>
        <taxon>Accipitrinae</taxon>
        <taxon>Accipiter</taxon>
    </lineage>
</organism>
<proteinExistence type="predicted"/>
<keyword evidence="9" id="KW-1185">Reference proteome</keyword>
<keyword evidence="3" id="KW-0677">Repeat</keyword>
<dbReference type="SMART" id="SM00211">
    <property type="entry name" value="TY"/>
    <property type="match status" value="1"/>
</dbReference>
<evidence type="ECO:0000313" key="8">
    <source>
        <dbReference type="Ensembl" id="ENSANIP00000012236.1"/>
    </source>
</evidence>
<dbReference type="FunFam" id="4.10.800.10:FF:000001">
    <property type="entry name" value="Testican-3 isoform 2"/>
    <property type="match status" value="1"/>
</dbReference>
<sequence>NWCVTLHLSSVAGFNILIQYLYITGQYIPLCDEDGYYKPSQCHGSIGQCWCVDRYGNEVTGSRTNGVMWDPTHGFGNKK</sequence>
<evidence type="ECO:0000259" key="7">
    <source>
        <dbReference type="PROSITE" id="PS51162"/>
    </source>
</evidence>
<dbReference type="GO" id="GO:0035592">
    <property type="term" value="P:establishment of protein localization to extracellular region"/>
    <property type="evidence" value="ECO:0007669"/>
    <property type="project" value="TreeGrafter"/>
</dbReference>
<dbReference type="PROSITE" id="PS00484">
    <property type="entry name" value="THYROGLOBULIN_1_1"/>
    <property type="match status" value="1"/>
</dbReference>
<name>A0A8B9MU74_9AVES</name>
<evidence type="ECO:0000256" key="2">
    <source>
        <dbReference type="ARBA" id="ARBA00022525"/>
    </source>
</evidence>
<protein>
    <recommendedName>
        <fullName evidence="7">Thyroglobulin type-1 domain-containing protein</fullName>
    </recommendedName>
</protein>
<dbReference type="AlphaFoldDB" id="A0A8B9MU74"/>
<evidence type="ECO:0000256" key="6">
    <source>
        <dbReference type="PROSITE-ProRule" id="PRU00500"/>
    </source>
</evidence>
<evidence type="ECO:0000256" key="4">
    <source>
        <dbReference type="ARBA" id="ARBA00023157"/>
    </source>
</evidence>
<dbReference type="Pfam" id="PF00086">
    <property type="entry name" value="Thyroglobulin_1"/>
    <property type="match status" value="1"/>
</dbReference>
<dbReference type="PANTHER" id="PTHR12352">
    <property type="entry name" value="SECRETED MODULAR CALCIUM-BINDING PROTEIN"/>
    <property type="match status" value="1"/>
</dbReference>
<feature type="domain" description="Thyroglobulin type-1" evidence="7">
    <location>
        <begin position="1"/>
        <end position="73"/>
    </location>
</feature>